<dbReference type="PANTHER" id="PTHR43483">
    <property type="entry name" value="MEMBRANE TRANSPORTER PROTEIN HI_0806-RELATED"/>
    <property type="match status" value="1"/>
</dbReference>
<feature type="transmembrane region" description="Helical" evidence="5">
    <location>
        <begin position="12"/>
        <end position="43"/>
    </location>
</feature>
<accession>A0A6M1TUG6</accession>
<feature type="transmembrane region" description="Helical" evidence="5">
    <location>
        <begin position="55"/>
        <end position="73"/>
    </location>
</feature>
<keyword evidence="4 5" id="KW-0472">Membrane</keyword>
<reference evidence="6 7" key="1">
    <citation type="submission" date="2020-02" db="EMBL/GenBank/DDBJ databases">
        <title>Rhodobacter translucens sp. nov., a novel bacterium isolated from activated sludge.</title>
        <authorList>
            <person name="Liu J."/>
        </authorList>
    </citation>
    <scope>NUCLEOTIDE SEQUENCE [LARGE SCALE GENOMIC DNA]</scope>
    <source>
        <strain evidence="6 7">HX-7-19</strain>
    </source>
</reference>
<feature type="transmembrane region" description="Helical" evidence="5">
    <location>
        <begin position="219"/>
        <end position="241"/>
    </location>
</feature>
<sequence>MDGIDLASLVPIIGALIVAGALIGLLAGVFGIGGGAISVPIFFELFRVLDYPEEVRMPLAVGTSLAVIIPTSLNSARGHFLRGTVDMDLLRIWAVPVVLGVVAGSVIARYADPIVFQLVFIFVAGINAAKMLTGGKGWRLADGLPGRNTLIAYGGGMGVLSALMGIGGGAITNLLLTLHGYDIRRSISTAAGVGVLIALPGTLGYMLAGWGKPGLPGDALGYVSLLTFALTVPTTLLTTRFGVKLAHTLPKRVLEVGFGIFLLTVCARFIWDMLA</sequence>
<dbReference type="InterPro" id="IPR002781">
    <property type="entry name" value="TM_pro_TauE-like"/>
</dbReference>
<dbReference type="Pfam" id="PF01925">
    <property type="entry name" value="TauE"/>
    <property type="match status" value="1"/>
</dbReference>
<feature type="transmembrane region" description="Helical" evidence="5">
    <location>
        <begin position="118"/>
        <end position="138"/>
    </location>
</feature>
<comment type="similarity">
    <text evidence="5">Belongs to the 4-toluene sulfonate uptake permease (TSUP) (TC 2.A.102) family.</text>
</comment>
<evidence type="ECO:0000256" key="1">
    <source>
        <dbReference type="ARBA" id="ARBA00004141"/>
    </source>
</evidence>
<dbReference type="RefSeq" id="WP_165049853.1">
    <property type="nucleotide sequence ID" value="NZ_JAALFE010000009.1"/>
</dbReference>
<feature type="transmembrane region" description="Helical" evidence="5">
    <location>
        <begin position="93"/>
        <end position="111"/>
    </location>
</feature>
<comment type="caution">
    <text evidence="6">The sequence shown here is derived from an EMBL/GenBank/DDBJ whole genome shotgun (WGS) entry which is preliminary data.</text>
</comment>
<name>A0A6M1TUG6_9RHOB</name>
<dbReference type="GO" id="GO:0005886">
    <property type="term" value="C:plasma membrane"/>
    <property type="evidence" value="ECO:0007669"/>
    <property type="project" value="UniProtKB-SubCell"/>
</dbReference>
<evidence type="ECO:0000313" key="6">
    <source>
        <dbReference type="EMBL" id="NGQ91377.1"/>
    </source>
</evidence>
<dbReference type="Proteomes" id="UP000474758">
    <property type="component" value="Unassembled WGS sequence"/>
</dbReference>
<gene>
    <name evidence="6" type="ORF">G5V65_10755</name>
</gene>
<keyword evidence="2 5" id="KW-0812">Transmembrane</keyword>
<keyword evidence="5" id="KW-1003">Cell membrane</keyword>
<evidence type="ECO:0000256" key="2">
    <source>
        <dbReference type="ARBA" id="ARBA00022692"/>
    </source>
</evidence>
<feature type="transmembrane region" description="Helical" evidence="5">
    <location>
        <begin position="253"/>
        <end position="271"/>
    </location>
</feature>
<evidence type="ECO:0000313" key="7">
    <source>
        <dbReference type="Proteomes" id="UP000474758"/>
    </source>
</evidence>
<dbReference type="EMBL" id="JAALFE010000009">
    <property type="protein sequence ID" value="NGQ91377.1"/>
    <property type="molecule type" value="Genomic_DNA"/>
</dbReference>
<comment type="subcellular location">
    <subcellularLocation>
        <location evidence="5">Cell membrane</location>
        <topology evidence="5">Multi-pass membrane protein</topology>
    </subcellularLocation>
    <subcellularLocation>
        <location evidence="1">Membrane</location>
        <topology evidence="1">Multi-pass membrane protein</topology>
    </subcellularLocation>
</comment>
<feature type="transmembrane region" description="Helical" evidence="5">
    <location>
        <begin position="187"/>
        <end position="207"/>
    </location>
</feature>
<dbReference type="AlphaFoldDB" id="A0A6M1TUG6"/>
<dbReference type="PANTHER" id="PTHR43483:SF3">
    <property type="entry name" value="MEMBRANE TRANSPORTER PROTEIN HI_0806-RELATED"/>
    <property type="match status" value="1"/>
</dbReference>
<evidence type="ECO:0000256" key="4">
    <source>
        <dbReference type="ARBA" id="ARBA00023136"/>
    </source>
</evidence>
<protein>
    <recommendedName>
        <fullName evidence="5">Probable membrane transporter protein</fullName>
    </recommendedName>
</protein>
<evidence type="ECO:0000256" key="3">
    <source>
        <dbReference type="ARBA" id="ARBA00022989"/>
    </source>
</evidence>
<organism evidence="6 7">
    <name type="scientific">Paragemmobacter kunshanensis</name>
    <dbReference type="NCBI Taxonomy" id="2583234"/>
    <lineage>
        <taxon>Bacteria</taxon>
        <taxon>Pseudomonadati</taxon>
        <taxon>Pseudomonadota</taxon>
        <taxon>Alphaproteobacteria</taxon>
        <taxon>Rhodobacterales</taxon>
        <taxon>Paracoccaceae</taxon>
        <taxon>Paragemmobacter</taxon>
    </lineage>
</organism>
<feature type="transmembrane region" description="Helical" evidence="5">
    <location>
        <begin position="150"/>
        <end position="175"/>
    </location>
</feature>
<evidence type="ECO:0000256" key="5">
    <source>
        <dbReference type="RuleBase" id="RU363041"/>
    </source>
</evidence>
<keyword evidence="7" id="KW-1185">Reference proteome</keyword>
<proteinExistence type="inferred from homology"/>
<keyword evidence="3 5" id="KW-1133">Transmembrane helix</keyword>